<dbReference type="OrthoDB" id="6352982at2759"/>
<dbReference type="InterPro" id="IPR013783">
    <property type="entry name" value="Ig-like_fold"/>
</dbReference>
<dbReference type="Proteomes" id="UP000283509">
    <property type="component" value="Unassembled WGS sequence"/>
</dbReference>
<reference evidence="1 2" key="2">
    <citation type="submission" date="2019-01" db="EMBL/GenBank/DDBJ databases">
        <title>The decoding of complex shrimp genome reveals the adaptation for benthos swimmer, frequently molting mechanism and breeding impact on genome.</title>
        <authorList>
            <person name="Sun Y."/>
            <person name="Gao Y."/>
            <person name="Yu Y."/>
        </authorList>
    </citation>
    <scope>NUCLEOTIDE SEQUENCE [LARGE SCALE GENOMIC DNA]</scope>
    <source>
        <tissue evidence="1">Muscle</tissue>
    </source>
</reference>
<evidence type="ECO:0000313" key="2">
    <source>
        <dbReference type="Proteomes" id="UP000283509"/>
    </source>
</evidence>
<sequence>MVLPHHPPPSSLTLHFPHFFSHPPFLSLLSLPLPHLTLPSPLFPSSLPPHVPLLPPSSFYILPSSPSSPPSPLTSFPILPSPHSNPTSGFLAPNQTLSPPLLLYPSLSSPLLSLFPLHPTLNTVEALIIIFTLSALPFDLLSPADGDPQLSTSDENVVTLRKIDLSSEGTYRCEVMSEAPTFETSFGSANLTVVHMPQNPQITGLQIKYTEGDKLRINCTVRDSRPAAVISFRVNGREVHPDSGRVIELPMGGGGDDPYALYTTSSQLTLPLGKNYLNGISIECEGKVLNLAVKKSVFAAVVRQSSTFSFFNAGAPRVNPPTMILVLVSAALTHLLNT</sequence>
<dbReference type="EMBL" id="QCYY01001278">
    <property type="protein sequence ID" value="ROT79196.1"/>
    <property type="molecule type" value="Genomic_DNA"/>
</dbReference>
<dbReference type="SUPFAM" id="SSF48726">
    <property type="entry name" value="Immunoglobulin"/>
    <property type="match status" value="2"/>
</dbReference>
<dbReference type="PANTHER" id="PTHR21261">
    <property type="entry name" value="BEAT PROTEIN"/>
    <property type="match status" value="1"/>
</dbReference>
<keyword evidence="2" id="KW-1185">Reference proteome</keyword>
<name>A0A3R7P9E7_PENVA</name>
<gene>
    <name evidence="1" type="ORF">C7M84_002093</name>
</gene>
<dbReference type="Gene3D" id="2.60.40.10">
    <property type="entry name" value="Immunoglobulins"/>
    <property type="match status" value="1"/>
</dbReference>
<dbReference type="PANTHER" id="PTHR21261:SF15">
    <property type="entry name" value="BEATEN PATH IIIA, ISOFORM D-RELATED"/>
    <property type="match status" value="1"/>
</dbReference>
<reference evidence="1 2" key="1">
    <citation type="submission" date="2018-04" db="EMBL/GenBank/DDBJ databases">
        <authorList>
            <person name="Zhang X."/>
            <person name="Yuan J."/>
            <person name="Li F."/>
            <person name="Xiang J."/>
        </authorList>
    </citation>
    <scope>NUCLEOTIDE SEQUENCE [LARGE SCALE GENOMIC DNA]</scope>
    <source>
        <tissue evidence="1">Muscle</tissue>
    </source>
</reference>
<evidence type="ECO:0000313" key="1">
    <source>
        <dbReference type="EMBL" id="ROT79196.1"/>
    </source>
</evidence>
<organism evidence="1 2">
    <name type="scientific">Penaeus vannamei</name>
    <name type="common">Whiteleg shrimp</name>
    <name type="synonym">Litopenaeus vannamei</name>
    <dbReference type="NCBI Taxonomy" id="6689"/>
    <lineage>
        <taxon>Eukaryota</taxon>
        <taxon>Metazoa</taxon>
        <taxon>Ecdysozoa</taxon>
        <taxon>Arthropoda</taxon>
        <taxon>Crustacea</taxon>
        <taxon>Multicrustacea</taxon>
        <taxon>Malacostraca</taxon>
        <taxon>Eumalacostraca</taxon>
        <taxon>Eucarida</taxon>
        <taxon>Decapoda</taxon>
        <taxon>Dendrobranchiata</taxon>
        <taxon>Penaeoidea</taxon>
        <taxon>Penaeidae</taxon>
        <taxon>Penaeus</taxon>
    </lineage>
</organism>
<protein>
    <recommendedName>
        <fullName evidence="3">Ig-like domain-containing protein</fullName>
    </recommendedName>
</protein>
<proteinExistence type="predicted"/>
<evidence type="ECO:0008006" key="3">
    <source>
        <dbReference type="Google" id="ProtNLM"/>
    </source>
</evidence>
<dbReference type="InterPro" id="IPR036179">
    <property type="entry name" value="Ig-like_dom_sf"/>
</dbReference>
<accession>A0A3R7P9E7</accession>
<dbReference type="AlphaFoldDB" id="A0A3R7P9E7"/>
<comment type="caution">
    <text evidence="1">The sequence shown here is derived from an EMBL/GenBank/DDBJ whole genome shotgun (WGS) entry which is preliminary data.</text>
</comment>